<comment type="caution">
    <text evidence="9">The sequence shown here is derived from an EMBL/GenBank/DDBJ whole genome shotgun (WGS) entry which is preliminary data.</text>
</comment>
<feature type="transmembrane region" description="Helical" evidence="8">
    <location>
        <begin position="228"/>
        <end position="246"/>
    </location>
</feature>
<organism evidence="9 10">
    <name type="scientific">Paenibacillus thermoaerophilus</name>
    <dbReference type="NCBI Taxonomy" id="1215385"/>
    <lineage>
        <taxon>Bacteria</taxon>
        <taxon>Bacillati</taxon>
        <taxon>Bacillota</taxon>
        <taxon>Bacilli</taxon>
        <taxon>Bacillales</taxon>
        <taxon>Paenibacillaceae</taxon>
        <taxon>Paenibacillus</taxon>
    </lineage>
</organism>
<gene>
    <name evidence="9" type="ORF">ACFQWB_15500</name>
</gene>
<evidence type="ECO:0000256" key="8">
    <source>
        <dbReference type="RuleBase" id="RU363041"/>
    </source>
</evidence>
<comment type="subcellular location">
    <subcellularLocation>
        <location evidence="1 8">Cell membrane</location>
        <topology evidence="1 8">Multi-pass membrane protein</topology>
    </subcellularLocation>
</comment>
<evidence type="ECO:0000256" key="1">
    <source>
        <dbReference type="ARBA" id="ARBA00004651"/>
    </source>
</evidence>
<keyword evidence="5 8" id="KW-0812">Transmembrane</keyword>
<dbReference type="PANTHER" id="PTHR30269">
    <property type="entry name" value="TRANSMEMBRANE PROTEIN YFCA"/>
    <property type="match status" value="1"/>
</dbReference>
<evidence type="ECO:0000256" key="6">
    <source>
        <dbReference type="ARBA" id="ARBA00022989"/>
    </source>
</evidence>
<name>A0ABW2V5B6_9BACL</name>
<accession>A0ABW2V5B6</accession>
<keyword evidence="6 8" id="KW-1133">Transmembrane helix</keyword>
<keyword evidence="7 8" id="KW-0472">Membrane</keyword>
<feature type="transmembrane region" description="Helical" evidence="8">
    <location>
        <begin position="73"/>
        <end position="93"/>
    </location>
</feature>
<reference evidence="10" key="1">
    <citation type="journal article" date="2019" name="Int. J. Syst. Evol. Microbiol.">
        <title>The Global Catalogue of Microorganisms (GCM) 10K type strain sequencing project: providing services to taxonomists for standard genome sequencing and annotation.</title>
        <authorList>
            <consortium name="The Broad Institute Genomics Platform"/>
            <consortium name="The Broad Institute Genome Sequencing Center for Infectious Disease"/>
            <person name="Wu L."/>
            <person name="Ma J."/>
        </authorList>
    </citation>
    <scope>NUCLEOTIDE SEQUENCE [LARGE SCALE GENOMIC DNA]</scope>
    <source>
        <strain evidence="10">JCM 18657</strain>
    </source>
</reference>
<evidence type="ECO:0000256" key="3">
    <source>
        <dbReference type="ARBA" id="ARBA00022448"/>
    </source>
</evidence>
<feature type="transmembrane region" description="Helical" evidence="8">
    <location>
        <begin position="201"/>
        <end position="222"/>
    </location>
</feature>
<feature type="transmembrane region" description="Helical" evidence="8">
    <location>
        <begin position="46"/>
        <end position="64"/>
    </location>
</feature>
<proteinExistence type="inferred from homology"/>
<feature type="transmembrane region" description="Helical" evidence="8">
    <location>
        <begin position="174"/>
        <end position="194"/>
    </location>
</feature>
<protein>
    <recommendedName>
        <fullName evidence="8">Probable membrane transporter protein</fullName>
    </recommendedName>
</protein>
<sequence>MDVTFTQWIWALVAGVLIGFNKTGIPTLGILVVALMASVFPAKESVGIVTPMLIAADLIAIVYYRRTVVWKSLFSLIPSVSVGLLLGFALLGYIEDGQLSVLLGTIVLALIVIHVFKDWLESKLQIRFTQSRVFHAILGLLAGFTTMVGNAAGGIMAIYLLSKGMRKQEFVGTGAWFFFIVNVVKVPFTAYLGLITPETLLFNAWTIPAIAAGGLLGIKTLPLIPQKHFQAIVLGLAALGGLRLLFA</sequence>
<comment type="similarity">
    <text evidence="2 8">Belongs to the 4-toluene sulfonate uptake permease (TSUP) (TC 2.A.102) family.</text>
</comment>
<dbReference type="InterPro" id="IPR002781">
    <property type="entry name" value="TM_pro_TauE-like"/>
</dbReference>
<feature type="transmembrane region" description="Helical" evidence="8">
    <location>
        <begin position="12"/>
        <end position="40"/>
    </location>
</feature>
<keyword evidence="10" id="KW-1185">Reference proteome</keyword>
<keyword evidence="4 8" id="KW-1003">Cell membrane</keyword>
<evidence type="ECO:0000256" key="5">
    <source>
        <dbReference type="ARBA" id="ARBA00022692"/>
    </source>
</evidence>
<feature type="transmembrane region" description="Helical" evidence="8">
    <location>
        <begin position="99"/>
        <end position="116"/>
    </location>
</feature>
<dbReference type="Pfam" id="PF01925">
    <property type="entry name" value="TauE"/>
    <property type="match status" value="1"/>
</dbReference>
<dbReference type="InterPro" id="IPR052017">
    <property type="entry name" value="TSUP"/>
</dbReference>
<evidence type="ECO:0000256" key="7">
    <source>
        <dbReference type="ARBA" id="ARBA00023136"/>
    </source>
</evidence>
<evidence type="ECO:0000256" key="4">
    <source>
        <dbReference type="ARBA" id="ARBA00022475"/>
    </source>
</evidence>
<feature type="transmembrane region" description="Helical" evidence="8">
    <location>
        <begin position="137"/>
        <end position="162"/>
    </location>
</feature>
<evidence type="ECO:0000313" key="9">
    <source>
        <dbReference type="EMBL" id="MFC7751324.1"/>
    </source>
</evidence>
<keyword evidence="3" id="KW-0813">Transport</keyword>
<dbReference type="Proteomes" id="UP001596528">
    <property type="component" value="Unassembled WGS sequence"/>
</dbReference>
<dbReference type="PANTHER" id="PTHR30269:SF23">
    <property type="entry name" value="MEMBRANE TRANSPORTER PROTEIN YDHB-RELATED"/>
    <property type="match status" value="1"/>
</dbReference>
<evidence type="ECO:0000313" key="10">
    <source>
        <dbReference type="Proteomes" id="UP001596528"/>
    </source>
</evidence>
<evidence type="ECO:0000256" key="2">
    <source>
        <dbReference type="ARBA" id="ARBA00009142"/>
    </source>
</evidence>
<dbReference type="EMBL" id="JBHTGQ010000041">
    <property type="protein sequence ID" value="MFC7751324.1"/>
    <property type="molecule type" value="Genomic_DNA"/>
</dbReference>
<dbReference type="RefSeq" id="WP_138788565.1">
    <property type="nucleotide sequence ID" value="NZ_JBHTGQ010000041.1"/>
</dbReference>